<protein>
    <submittedName>
        <fullName evidence="4">Uncharacterized protein</fullName>
    </submittedName>
</protein>
<evidence type="ECO:0000259" key="3">
    <source>
        <dbReference type="Pfam" id="PF25871"/>
    </source>
</evidence>
<evidence type="ECO:0000313" key="4">
    <source>
        <dbReference type="EMBL" id="KAG1807504.1"/>
    </source>
</evidence>
<dbReference type="Pfam" id="PF17733">
    <property type="entry name" value="KPWE_dom"/>
    <property type="match status" value="1"/>
</dbReference>
<gene>
    <name evidence="4" type="ORF">BJ212DRAFT_1387087</name>
</gene>
<dbReference type="OrthoDB" id="9936937at2759"/>
<sequence>MDGTNLSEQSLSPSDLNETNGEETALRSFFTFPFSSDEVYQQGLADLLAHGALSGKTDVERAETILRTQLFYFNRVAGQNLTIEDVRSHQNTVDSQNLTVTMDLSHPSSNSGDGETRLLTFAELTMLIEQGKTDDIPNNKVIPETLNDAPPSTSIALVRKKPWEVDSQF</sequence>
<keyword evidence="5" id="KW-1185">Reference proteome</keyword>
<dbReference type="InterPro" id="IPR040554">
    <property type="entry name" value="KPWE_PEX14_dom"/>
</dbReference>
<name>A0A9P7E017_9AGAM</name>
<feature type="domain" description="Peroxisomal membrane protein PEX14-like KPWE" evidence="2">
    <location>
        <begin position="119"/>
        <end position="164"/>
    </location>
</feature>
<dbReference type="Pfam" id="PF25871">
    <property type="entry name" value="HTH_76"/>
    <property type="match status" value="1"/>
</dbReference>
<dbReference type="AlphaFoldDB" id="A0A9P7E017"/>
<feature type="compositionally biased region" description="Polar residues" evidence="1">
    <location>
        <begin position="1"/>
        <end position="19"/>
    </location>
</feature>
<organism evidence="4 5">
    <name type="scientific">Suillus subaureus</name>
    <dbReference type="NCBI Taxonomy" id="48587"/>
    <lineage>
        <taxon>Eukaryota</taxon>
        <taxon>Fungi</taxon>
        <taxon>Dikarya</taxon>
        <taxon>Basidiomycota</taxon>
        <taxon>Agaricomycotina</taxon>
        <taxon>Agaricomycetes</taxon>
        <taxon>Agaricomycetidae</taxon>
        <taxon>Boletales</taxon>
        <taxon>Suillineae</taxon>
        <taxon>Suillaceae</taxon>
        <taxon>Suillus</taxon>
    </lineage>
</organism>
<reference evidence="4" key="1">
    <citation type="journal article" date="2020" name="New Phytol.">
        <title>Comparative genomics reveals dynamic genome evolution in host specialist ectomycorrhizal fungi.</title>
        <authorList>
            <person name="Lofgren L.A."/>
            <person name="Nguyen N.H."/>
            <person name="Vilgalys R."/>
            <person name="Ruytinx J."/>
            <person name="Liao H.L."/>
            <person name="Branco S."/>
            <person name="Kuo A."/>
            <person name="LaButti K."/>
            <person name="Lipzen A."/>
            <person name="Andreopoulos W."/>
            <person name="Pangilinan J."/>
            <person name="Riley R."/>
            <person name="Hundley H."/>
            <person name="Na H."/>
            <person name="Barry K."/>
            <person name="Grigoriev I.V."/>
            <person name="Stajich J.E."/>
            <person name="Kennedy P.G."/>
        </authorList>
    </citation>
    <scope>NUCLEOTIDE SEQUENCE</scope>
    <source>
        <strain evidence="4">MN1</strain>
    </source>
</reference>
<evidence type="ECO:0000313" key="5">
    <source>
        <dbReference type="Proteomes" id="UP000807769"/>
    </source>
</evidence>
<dbReference type="PANTHER" id="PTHR36855:SF1">
    <property type="entry name" value="PEROXISOME MEMBRANE ANCHOR PROTEIN PEX14P N-TERMINAL DOMAIN-CONTAINING PROTEIN"/>
    <property type="match status" value="1"/>
</dbReference>
<dbReference type="GeneID" id="64630877"/>
<dbReference type="Proteomes" id="UP000807769">
    <property type="component" value="Unassembled WGS sequence"/>
</dbReference>
<evidence type="ECO:0000256" key="1">
    <source>
        <dbReference type="SAM" id="MobiDB-lite"/>
    </source>
</evidence>
<feature type="region of interest" description="Disordered" evidence="1">
    <location>
        <begin position="1"/>
        <end position="20"/>
    </location>
</feature>
<proteinExistence type="predicted"/>
<dbReference type="RefSeq" id="XP_041188107.1">
    <property type="nucleotide sequence ID" value="XM_041336861.1"/>
</dbReference>
<dbReference type="EMBL" id="JABBWG010000043">
    <property type="protein sequence ID" value="KAG1807504.1"/>
    <property type="molecule type" value="Genomic_DNA"/>
</dbReference>
<feature type="domain" description="PEX14-like helix-turn-helix" evidence="3">
    <location>
        <begin position="25"/>
        <end position="91"/>
    </location>
</feature>
<dbReference type="PANTHER" id="PTHR36855">
    <property type="entry name" value="CHROMOSOME 10, WHOLE GENOME SHOTGUN SEQUENCE"/>
    <property type="match status" value="1"/>
</dbReference>
<accession>A0A9P7E017</accession>
<evidence type="ECO:0000259" key="2">
    <source>
        <dbReference type="Pfam" id="PF17733"/>
    </source>
</evidence>
<dbReference type="InterPro" id="IPR058841">
    <property type="entry name" value="HTH_76"/>
</dbReference>
<comment type="caution">
    <text evidence="4">The sequence shown here is derived from an EMBL/GenBank/DDBJ whole genome shotgun (WGS) entry which is preliminary data.</text>
</comment>